<accession>A0AAV4YTW5</accession>
<dbReference type="AlphaFoldDB" id="A0AAV4YTW5"/>
<proteinExistence type="predicted"/>
<name>A0AAV4YTW5_AERCA</name>
<sequence length="46" mass="5087">MYFICNTLFGLPGQAQIYATGTPEEQEAASARFFELNNISSQVTNI</sequence>
<gene>
    <name evidence="1" type="ORF">KAM343_45070</name>
</gene>
<dbReference type="Proteomes" id="UP000886939">
    <property type="component" value="Unassembled WGS sequence"/>
</dbReference>
<reference evidence="1" key="1">
    <citation type="submission" date="2021-07" db="EMBL/GenBank/DDBJ databases">
        <title>Draft genome sequence of carbapenem-resistant Aeromonas spp. in Japan.</title>
        <authorList>
            <person name="Maehana S."/>
            <person name="Suzuki M."/>
            <person name="Kitasato H."/>
        </authorList>
    </citation>
    <scope>NUCLEOTIDE SEQUENCE</scope>
    <source>
        <strain evidence="1">KAM343</strain>
    </source>
</reference>
<evidence type="ECO:0000313" key="1">
    <source>
        <dbReference type="EMBL" id="GJA43711.1"/>
    </source>
</evidence>
<evidence type="ECO:0000313" key="2">
    <source>
        <dbReference type="Proteomes" id="UP000886939"/>
    </source>
</evidence>
<organism evidence="1 2">
    <name type="scientific">Aeromonas caviae</name>
    <name type="common">Aeromonas punctata</name>
    <dbReference type="NCBI Taxonomy" id="648"/>
    <lineage>
        <taxon>Bacteria</taxon>
        <taxon>Pseudomonadati</taxon>
        <taxon>Pseudomonadota</taxon>
        <taxon>Gammaproteobacteria</taxon>
        <taxon>Aeromonadales</taxon>
        <taxon>Aeromonadaceae</taxon>
        <taxon>Aeromonas</taxon>
    </lineage>
</organism>
<protein>
    <submittedName>
        <fullName evidence="1">Uncharacterized protein</fullName>
    </submittedName>
</protein>
<dbReference type="EMBL" id="BPNI01000539">
    <property type="protein sequence ID" value="GJA43711.1"/>
    <property type="molecule type" value="Genomic_DNA"/>
</dbReference>
<comment type="caution">
    <text evidence="1">The sequence shown here is derived from an EMBL/GenBank/DDBJ whole genome shotgun (WGS) entry which is preliminary data.</text>
</comment>